<name>A0A0D8ZSD9_9CYAN</name>
<sequence>MRNKRRKQRLQAIESLPPPIIHRPISAKKKHSWGNSLLAIALILTSVSLIVGGAWLGLQLFINPNAAVGINKFLPKWAQIPVVESEDAPQTLTQIQTHLRQQGQIPGEPITLETDSKTLIAKSLVIPILKQRANCQSDCQEIFELRLYQLAVNNLQIPLQLEENTYQLISQLPIIGPEESFAIAPMVDPDTPNYGSTQVLPLTQLQRFIGATPPGIWLYVFGERQQATNANAYGHILHYSPTSNDLDLTLTWTSPTGQIPKWQQITGSKLPELIVDRTSDLEPQLQVYQVKPAQDAEDQYQLEPISLEPPAIKTRAYSDAIFLARNGLWTPAWQWLKSIKQQRKGKISPAAQAQIDLVGLYAKYTQKQAESAWASPSQEVLANLIDGRWQKGLQVFQASPENTQEVATLLVNDSGRLRNRIDAALKVNPNRLEVQAWAALLLGAQEGHQNAIANFKQQPQATPKNIAYIDKLLKRLNGDYSDSNPMSRTSRIIGYAEAIANPNLADWLQIPQATDNSTTQQWQQIKVIAYHDGKRWQRQPFSDLKLPEKEPAKFVWKKLGLDIDAKIELAIKLPDGQQQTTSATVKAVQLQNGLRLLTATDGAIDPKAAPTLALSAEAVKWIEPAPITLKEFIQQETLDATQFLPNIWRELQKSHPSLGKEVPDFEQLQQQLGQFPVQLIDLTGDGESEVVLTISPPVINNLTKQDKRAGEQKKPNRTMIFAGSGDLMYSEFSSATGTVSAIADLQDTAPPALLIEEAGKYSIIRWSTLSQRFE</sequence>
<organism evidence="2 3">
    <name type="scientific">Aliterella atlantica CENA595</name>
    <dbReference type="NCBI Taxonomy" id="1618023"/>
    <lineage>
        <taxon>Bacteria</taxon>
        <taxon>Bacillati</taxon>
        <taxon>Cyanobacteriota</taxon>
        <taxon>Cyanophyceae</taxon>
        <taxon>Chroococcidiopsidales</taxon>
        <taxon>Aliterellaceae</taxon>
        <taxon>Aliterella</taxon>
    </lineage>
</organism>
<gene>
    <name evidence="2" type="ORF">UH38_11400</name>
</gene>
<accession>A0A0D8ZSD9</accession>
<protein>
    <submittedName>
        <fullName evidence="2">Uncharacterized protein</fullName>
    </submittedName>
</protein>
<dbReference type="PATRIC" id="fig|1618023.3.peg.4105"/>
<dbReference type="STRING" id="1618023.UH38_11400"/>
<reference evidence="2 3" key="1">
    <citation type="submission" date="2015-02" db="EMBL/GenBank/DDBJ databases">
        <title>Draft genome of a novel marine cyanobacterium (Chroococcales) isolated from South Atlantic Ocean.</title>
        <authorList>
            <person name="Rigonato J."/>
            <person name="Alvarenga D.O."/>
            <person name="Branco L.H."/>
            <person name="Varani A.M."/>
            <person name="Brandini F.P."/>
            <person name="Fiore M.F."/>
        </authorList>
    </citation>
    <scope>NUCLEOTIDE SEQUENCE [LARGE SCALE GENOMIC DNA]</scope>
    <source>
        <strain evidence="2 3">CENA595</strain>
    </source>
</reference>
<feature type="transmembrane region" description="Helical" evidence="1">
    <location>
        <begin position="37"/>
        <end position="58"/>
    </location>
</feature>
<keyword evidence="1" id="KW-1133">Transmembrane helix</keyword>
<dbReference type="AlphaFoldDB" id="A0A0D8ZSD9"/>
<dbReference type="Proteomes" id="UP000032452">
    <property type="component" value="Unassembled WGS sequence"/>
</dbReference>
<dbReference type="EMBL" id="JYON01000010">
    <property type="protein sequence ID" value="KJH71665.1"/>
    <property type="molecule type" value="Genomic_DNA"/>
</dbReference>
<keyword evidence="1" id="KW-0812">Transmembrane</keyword>
<dbReference type="OrthoDB" id="473580at2"/>
<dbReference type="RefSeq" id="WP_045054773.1">
    <property type="nucleotide sequence ID" value="NZ_CAWMDP010000046.1"/>
</dbReference>
<keyword evidence="3" id="KW-1185">Reference proteome</keyword>
<comment type="caution">
    <text evidence="2">The sequence shown here is derived from an EMBL/GenBank/DDBJ whole genome shotgun (WGS) entry which is preliminary data.</text>
</comment>
<evidence type="ECO:0000256" key="1">
    <source>
        <dbReference type="SAM" id="Phobius"/>
    </source>
</evidence>
<evidence type="ECO:0000313" key="2">
    <source>
        <dbReference type="EMBL" id="KJH71665.1"/>
    </source>
</evidence>
<evidence type="ECO:0000313" key="3">
    <source>
        <dbReference type="Proteomes" id="UP000032452"/>
    </source>
</evidence>
<keyword evidence="1" id="KW-0472">Membrane</keyword>
<proteinExistence type="predicted"/>